<dbReference type="OrthoDB" id="3233388at2"/>
<dbReference type="Proteomes" id="UP000235777">
    <property type="component" value="Unassembled WGS sequence"/>
</dbReference>
<dbReference type="EMBL" id="PNYC01000012">
    <property type="protein sequence ID" value="PMS35291.1"/>
    <property type="molecule type" value="Genomic_DNA"/>
</dbReference>
<dbReference type="AlphaFoldDB" id="A0A2N7X134"/>
<evidence type="ECO:0000313" key="2">
    <source>
        <dbReference type="EMBL" id="PMS35291.1"/>
    </source>
</evidence>
<keyword evidence="3" id="KW-1185">Reference proteome</keyword>
<sequence length="134" mass="15487">MAPPDRVLFVYLYRSENGNEPVREWLRGLDIEDRKSIGDDVKTVELGWPIGMPLVRKMEADIWEVRVDLRQRIARVLFTVIGDKMVLLHGFIKKSQQTPASDLKLARTRMRQAHDAATAKQLKESPHGKQARRK</sequence>
<dbReference type="InterPro" id="IPR009241">
    <property type="entry name" value="HigB-like"/>
</dbReference>
<name>A0A2N7X134_9BURK</name>
<gene>
    <name evidence="2" type="ORF">C0Z20_19515</name>
</gene>
<dbReference type="Pfam" id="PF05973">
    <property type="entry name" value="Gp49"/>
    <property type="match status" value="1"/>
</dbReference>
<proteinExistence type="predicted"/>
<evidence type="ECO:0000313" key="3">
    <source>
        <dbReference type="Proteomes" id="UP000235777"/>
    </source>
</evidence>
<comment type="caution">
    <text evidence="2">The sequence shown here is derived from an EMBL/GenBank/DDBJ whole genome shotgun (WGS) entry which is preliminary data.</text>
</comment>
<dbReference type="RefSeq" id="WP_018444078.1">
    <property type="nucleotide sequence ID" value="NZ_KB890219.1"/>
</dbReference>
<feature type="region of interest" description="Disordered" evidence="1">
    <location>
        <begin position="108"/>
        <end position="134"/>
    </location>
</feature>
<organism evidence="2 3">
    <name type="scientific">Trinickia symbiotica</name>
    <dbReference type="NCBI Taxonomy" id="863227"/>
    <lineage>
        <taxon>Bacteria</taxon>
        <taxon>Pseudomonadati</taxon>
        <taxon>Pseudomonadota</taxon>
        <taxon>Betaproteobacteria</taxon>
        <taxon>Burkholderiales</taxon>
        <taxon>Burkholderiaceae</taxon>
        <taxon>Trinickia</taxon>
    </lineage>
</organism>
<protein>
    <submittedName>
        <fullName evidence="2">Type II toxin-antitoxin system RelE/ParE family toxin</fullName>
    </submittedName>
</protein>
<reference evidence="2 3" key="1">
    <citation type="submission" date="2018-01" db="EMBL/GenBank/DDBJ databases">
        <title>Whole genome analyses suggest that Burkholderia sensu lato contains two further novel genera in the rhizoxinica-symbiotica group Mycetohabitans gen. nov., and Trinickia gen. nov.: implications for the evolution of diazotrophy and nodulation in the Burkholderiaceae.</title>
        <authorList>
            <person name="Estrada-de los Santos P."/>
            <person name="Palmer M."/>
            <person name="Chavez-Ramirez B."/>
            <person name="Beukes C."/>
            <person name="Steenkamp E.T."/>
            <person name="Hirsch A.M."/>
            <person name="Manyaka P."/>
            <person name="Maluk M."/>
            <person name="Lafos M."/>
            <person name="Crook M."/>
            <person name="Gross E."/>
            <person name="Simon M.F."/>
            <person name="Bueno dos Reis Junior F."/>
            <person name="Poole P.S."/>
            <person name="Venter S.N."/>
            <person name="James E.K."/>
        </authorList>
    </citation>
    <scope>NUCLEOTIDE SEQUENCE [LARGE SCALE GENOMIC DNA]</scope>
    <source>
        <strain evidence="2 3">JPY 581</strain>
    </source>
</reference>
<dbReference type="STRING" id="863227.GCA_000373005_05465"/>
<accession>A0A2N7X134</accession>
<evidence type="ECO:0000256" key="1">
    <source>
        <dbReference type="SAM" id="MobiDB-lite"/>
    </source>
</evidence>